<evidence type="ECO:0000259" key="2">
    <source>
        <dbReference type="Pfam" id="PF18731"/>
    </source>
</evidence>
<proteinExistence type="predicted"/>
<evidence type="ECO:0000313" key="6">
    <source>
        <dbReference type="Proteomes" id="UP000553980"/>
    </source>
</evidence>
<evidence type="ECO:0000256" key="1">
    <source>
        <dbReference type="SAM" id="MobiDB-lite"/>
    </source>
</evidence>
<sequence length="1098" mass="121389">MAKSTRQYVFEGMELLPAALIPFVEKRLETSVKGHWQIEVVQRVQGLKPNSAGEVGWDQQGLLKTMMAFWKDAFTSVLGHPERSYVSELLDVRNKLSHNETFTYDDAERALDTMRRLMESISAGEVAEQLSKMRETILRTKFTELQRNEERRKTQRLEISVETVAGLLPWREVVEPHPDVATGEFQQAEFAADLAKVHSGSAPAEYRDPRQFFSRTYLTEGLSTLLIGAAKRLSGGGGDPVVELQTNFGGGKTHSMLALYHMAGGTPVQDLSGLDRLLDEHGLTVPQKINRAVLVGTSRGPQDVLVAEGARKIRTTWGELAWQLGGAEAFDMVAENDANGIAPGSHLLETIFKKYAPCLILIDEWVAYLRQIYKVEGLPSGSFDANLSFVQSLTEAVKASPGTLLVASLPASQIEVGGEGGQEALARLKQTFSRVESSWRPASQEESYEIVRRRLFKDIPGDKFHHRDNTLKQFAKLYRDNTNDFPQGCADEDYRRKLEKAYPIHPELFDQLYSTWGSLEKFQRTRGVLRLMAQAIHELWMNGDPSVMIMPGSVAVSSPRVEPELLHYLDVSWQSIIAGDVDGTTSTPYKIDQSAPNLNRYSATRRVARAIFMGTAPTHQQQNTGLDDKQINLGVVQPGERPAIFGDALRRLTNQAKFMHADLGRYWYSMSASLNRIAADKAAQIETALVQVTIDSELGKYVNSLSDRGHFDAVQTAPASSAEVPDEAGGVRAVVLGVAHPHNGREGSDALVEAKHILMQRGSTPRVYRNMLVFIAAEARQLDNLKDAVRASLAWGEIVRDTDRLNLTQSDSALAKAKLAESNETMKTRLKEAWCYLHYPAQESAQADVEWVSGKIPAQDGLLGRASKKLVAEEGLLIDLGPTRLDRDLQKYIWNGKPHLSLKDLREYLNRYIYLPRLKNQEVLIKAVQGAVGGIVPGPFAYAERWDEKSDTYLGLAIDRAGNAVIVIDSDSVVVKPDVAEAHRPAPTQPRPTGGPEAPGDQTLEPGGQPAGGTPDSPPVERKPTRFMGSVMISPDRPARDMHQIVEAIVEQLTTLPGSEVKLRLEIEAEVPAGLERAKVRTLIENANTLGFVDKSVE</sequence>
<evidence type="ECO:0000313" key="3">
    <source>
        <dbReference type="EMBL" id="MBB4095526.1"/>
    </source>
</evidence>
<evidence type="ECO:0000313" key="5">
    <source>
        <dbReference type="Proteomes" id="UP000313390"/>
    </source>
</evidence>
<dbReference type="InterPro" id="IPR041650">
    <property type="entry name" value="HEPN_Swt1"/>
</dbReference>
<reference evidence="4 5" key="1">
    <citation type="journal article" date="2011" name="Int. J. Syst. Evol. Microbiol.">
        <title>Ochrobactrum pecoris sp. nov., isolated from farm animals.</title>
        <authorList>
            <person name="Kampfer P."/>
            <person name="Huber B."/>
            <person name="Busse H.J."/>
            <person name="Scholz H.C."/>
            <person name="Tomaso H."/>
            <person name="Hotzel H."/>
            <person name="Melzer F."/>
        </authorList>
    </citation>
    <scope>NUCLEOTIDE SEQUENCE [LARGE SCALE GENOMIC DNA]</scope>
    <source>
        <strain evidence="4 5">08RB2639</strain>
    </source>
</reference>
<dbReference type="EMBL" id="VEWK01000014">
    <property type="protein sequence ID" value="TNV09294.1"/>
    <property type="molecule type" value="Genomic_DNA"/>
</dbReference>
<keyword evidence="6" id="KW-1185">Reference proteome</keyword>
<dbReference type="EMBL" id="JACIEX010000011">
    <property type="protein sequence ID" value="MBB4095526.1"/>
    <property type="molecule type" value="Genomic_DNA"/>
</dbReference>
<dbReference type="Pfam" id="PF18731">
    <property type="entry name" value="HEPN_Swt1"/>
    <property type="match status" value="1"/>
</dbReference>
<accession>A0A5C5CE29</accession>
<feature type="region of interest" description="Disordered" evidence="1">
    <location>
        <begin position="982"/>
        <end position="1024"/>
    </location>
</feature>
<dbReference type="InterPro" id="IPR007555">
    <property type="entry name" value="DUF499"/>
</dbReference>
<name>A0A5C5CE29_9HYPH</name>
<organism evidence="4 5">
    <name type="scientific">Brucella pecoris</name>
    <dbReference type="NCBI Taxonomy" id="867683"/>
    <lineage>
        <taxon>Bacteria</taxon>
        <taxon>Pseudomonadati</taxon>
        <taxon>Pseudomonadota</taxon>
        <taxon>Alphaproteobacteria</taxon>
        <taxon>Hyphomicrobiales</taxon>
        <taxon>Brucellaceae</taxon>
        <taxon>Brucella/Ochrobactrum group</taxon>
        <taxon>Brucella</taxon>
    </lineage>
</organism>
<keyword evidence="4" id="KW-0067">ATP-binding</keyword>
<keyword evidence="4" id="KW-0547">Nucleotide-binding</keyword>
<comment type="caution">
    <text evidence="4">The sequence shown here is derived from an EMBL/GenBank/DDBJ whole genome shotgun (WGS) entry which is preliminary data.</text>
</comment>
<reference evidence="3 6" key="3">
    <citation type="submission" date="2020-08" db="EMBL/GenBank/DDBJ databases">
        <title>Genomic Encyclopedia of Type Strains, Phase IV (KMG-IV): sequencing the most valuable type-strain genomes for metagenomic binning, comparative biology and taxonomic classification.</title>
        <authorList>
            <person name="Goeker M."/>
        </authorList>
    </citation>
    <scope>NUCLEOTIDE SEQUENCE [LARGE SCALE GENOMIC DNA]</scope>
    <source>
        <strain evidence="3 6">DSM 23868</strain>
    </source>
</reference>
<dbReference type="RefSeq" id="WP_140022621.1">
    <property type="nucleotide sequence ID" value="NZ_JACIEX010000011.1"/>
</dbReference>
<dbReference type="GO" id="GO:0005524">
    <property type="term" value="F:ATP binding"/>
    <property type="evidence" value="ECO:0007669"/>
    <property type="project" value="UniProtKB-KW"/>
</dbReference>
<dbReference type="AlphaFoldDB" id="A0A5C5CE29"/>
<reference evidence="4" key="2">
    <citation type="submission" date="2019-06" db="EMBL/GenBank/DDBJ databases">
        <authorList>
            <person name="Hu M."/>
        </authorList>
    </citation>
    <scope>NUCLEOTIDE SEQUENCE</scope>
    <source>
        <strain evidence="4">08RB2639</strain>
    </source>
</reference>
<dbReference type="OrthoDB" id="9757917at2"/>
<gene>
    <name evidence="4" type="ORF">FIB18_21285</name>
    <name evidence="3" type="ORF">GGQ79_004078</name>
</gene>
<evidence type="ECO:0000313" key="4">
    <source>
        <dbReference type="EMBL" id="TNV09294.1"/>
    </source>
</evidence>
<feature type="domain" description="Swt1-like HEPN" evidence="2">
    <location>
        <begin position="12"/>
        <end position="122"/>
    </location>
</feature>
<dbReference type="Proteomes" id="UP000553980">
    <property type="component" value="Unassembled WGS sequence"/>
</dbReference>
<protein>
    <submittedName>
        <fullName evidence="4">ATP-binding protein</fullName>
    </submittedName>
</protein>
<dbReference type="Proteomes" id="UP000313390">
    <property type="component" value="Unassembled WGS sequence"/>
</dbReference>
<dbReference type="Pfam" id="PF04465">
    <property type="entry name" value="DUF499"/>
    <property type="match status" value="1"/>
</dbReference>